<reference evidence="1" key="1">
    <citation type="submission" date="2021-02" db="EMBL/GenBank/DDBJ databases">
        <authorList>
            <person name="Nowell W R."/>
        </authorList>
    </citation>
    <scope>NUCLEOTIDE SEQUENCE</scope>
</reference>
<proteinExistence type="predicted"/>
<protein>
    <submittedName>
        <fullName evidence="1">Uncharacterized protein</fullName>
    </submittedName>
</protein>
<evidence type="ECO:0000313" key="2">
    <source>
        <dbReference type="Proteomes" id="UP000663882"/>
    </source>
</evidence>
<dbReference type="InterPro" id="IPR025533">
    <property type="entry name" value="DUF4419"/>
</dbReference>
<dbReference type="AlphaFoldDB" id="A0A814V1T8"/>
<organism evidence="1 2">
    <name type="scientific">Rotaria sordida</name>
    <dbReference type="NCBI Taxonomy" id="392033"/>
    <lineage>
        <taxon>Eukaryota</taxon>
        <taxon>Metazoa</taxon>
        <taxon>Spiralia</taxon>
        <taxon>Gnathifera</taxon>
        <taxon>Rotifera</taxon>
        <taxon>Eurotatoria</taxon>
        <taxon>Bdelloidea</taxon>
        <taxon>Philodinida</taxon>
        <taxon>Philodinidae</taxon>
        <taxon>Rotaria</taxon>
    </lineage>
</organism>
<gene>
    <name evidence="1" type="ORF">RFH988_LOCUS23736</name>
</gene>
<name>A0A814V1T8_9BILA</name>
<dbReference type="OrthoDB" id="9987685at2759"/>
<accession>A0A814V1T8</accession>
<evidence type="ECO:0000313" key="1">
    <source>
        <dbReference type="EMBL" id="CAF1185197.1"/>
    </source>
</evidence>
<dbReference type="Pfam" id="PF14388">
    <property type="entry name" value="DUF4419"/>
    <property type="match status" value="1"/>
</dbReference>
<dbReference type="Proteomes" id="UP000663882">
    <property type="component" value="Unassembled WGS sequence"/>
</dbReference>
<dbReference type="EMBL" id="CAJNOO010001670">
    <property type="protein sequence ID" value="CAF1185197.1"/>
    <property type="molecule type" value="Genomic_DNA"/>
</dbReference>
<sequence>MPAGNHALFLAYLNAYNSHEDIVLSPDDLWLMITIYYAKY</sequence>
<feature type="non-terminal residue" evidence="1">
    <location>
        <position position="1"/>
    </location>
</feature>
<comment type="caution">
    <text evidence="1">The sequence shown here is derived from an EMBL/GenBank/DDBJ whole genome shotgun (WGS) entry which is preliminary data.</text>
</comment>